<name>A0A644TU82_9ZZZZ</name>
<accession>A0A644TU82</accession>
<sequence>MQKFGITGNTRKNSYAHRREFPPAAHGKMSYAFPQSLGYHQGFAGGGVRQENQEFLAAIPYRVIVAAEASQYFRRYASKHLVSVSVAIIIVEDFKMIDIEHQQAERFVSGSRLREQFLAYGFQAVSVGQTGQLVGPGFGLDERMLAGVDDRQSKMLGDAGGEADMLMGVKTFFYTVQGEKADGFILEHQGDAQPGPNLDILIDLYKTFKILFHIVADYGAAGCDSPGGGRVERAHGKAEIFELFLGVPISPDDPEAASLEKLNAGFIEGYYMVKMVDNRGYCIVEIQAFIDRRQKRFERLDLEKPFLDFISRGDQIGDISLADNQKAVSAIAVPFQKLKGQREPGRSPIRQDKPQLIVVLVLGSGDEFVDRVLRPRQIIGMEAGKGELSVEPGMARFFGAHHPQFLA</sequence>
<comment type="caution">
    <text evidence="1">The sequence shown here is derived from an EMBL/GenBank/DDBJ whole genome shotgun (WGS) entry which is preliminary data.</text>
</comment>
<dbReference type="EMBL" id="VSSQ01000053">
    <property type="protein sequence ID" value="MPL70440.1"/>
    <property type="molecule type" value="Genomic_DNA"/>
</dbReference>
<protein>
    <submittedName>
        <fullName evidence="1">Uncharacterized protein</fullName>
    </submittedName>
</protein>
<gene>
    <name evidence="1" type="ORF">SDC9_16196</name>
</gene>
<organism evidence="1">
    <name type="scientific">bioreactor metagenome</name>
    <dbReference type="NCBI Taxonomy" id="1076179"/>
    <lineage>
        <taxon>unclassified sequences</taxon>
        <taxon>metagenomes</taxon>
        <taxon>ecological metagenomes</taxon>
    </lineage>
</organism>
<dbReference type="AlphaFoldDB" id="A0A644TU82"/>
<proteinExistence type="predicted"/>
<evidence type="ECO:0000313" key="1">
    <source>
        <dbReference type="EMBL" id="MPL70440.1"/>
    </source>
</evidence>
<reference evidence="1" key="1">
    <citation type="submission" date="2019-08" db="EMBL/GenBank/DDBJ databases">
        <authorList>
            <person name="Kucharzyk K."/>
            <person name="Murdoch R.W."/>
            <person name="Higgins S."/>
            <person name="Loffler F."/>
        </authorList>
    </citation>
    <scope>NUCLEOTIDE SEQUENCE</scope>
</reference>